<dbReference type="PANTHER" id="PTHR43289">
    <property type="entry name" value="MITOGEN-ACTIVATED PROTEIN KINASE KINASE KINASE 20-RELATED"/>
    <property type="match status" value="1"/>
</dbReference>
<evidence type="ECO:0000259" key="7">
    <source>
        <dbReference type="PROSITE" id="PS50011"/>
    </source>
</evidence>
<reference evidence="8 9" key="1">
    <citation type="submission" date="2021-04" db="EMBL/GenBank/DDBJ databases">
        <authorList>
            <person name="Ivanova A."/>
        </authorList>
    </citation>
    <scope>NUCLEOTIDE SEQUENCE [LARGE SCALE GENOMIC DNA]</scope>
    <source>
        <strain evidence="8 9">G18</strain>
    </source>
</reference>
<feature type="domain" description="Protein kinase" evidence="7">
    <location>
        <begin position="38"/>
        <end position="300"/>
    </location>
</feature>
<keyword evidence="6" id="KW-0472">Membrane</keyword>
<proteinExistence type="predicted"/>
<evidence type="ECO:0000256" key="3">
    <source>
        <dbReference type="ARBA" id="ARBA00022777"/>
    </source>
</evidence>
<feature type="transmembrane region" description="Helical" evidence="6">
    <location>
        <begin position="396"/>
        <end position="417"/>
    </location>
</feature>
<feature type="transmembrane region" description="Helical" evidence="6">
    <location>
        <begin position="361"/>
        <end position="381"/>
    </location>
</feature>
<keyword evidence="4 5" id="KW-0067">ATP-binding</keyword>
<dbReference type="SMART" id="SM00220">
    <property type="entry name" value="S_TKc"/>
    <property type="match status" value="1"/>
</dbReference>
<gene>
    <name evidence="8" type="ORF">J8F10_18120</name>
</gene>
<dbReference type="Gene3D" id="3.30.200.20">
    <property type="entry name" value="Phosphorylase Kinase, domain 1"/>
    <property type="match status" value="1"/>
</dbReference>
<accession>A0ABS5BTX8</accession>
<evidence type="ECO:0000313" key="9">
    <source>
        <dbReference type="Proteomes" id="UP000676565"/>
    </source>
</evidence>
<organism evidence="8 9">
    <name type="scientific">Gemmata palustris</name>
    <dbReference type="NCBI Taxonomy" id="2822762"/>
    <lineage>
        <taxon>Bacteria</taxon>
        <taxon>Pseudomonadati</taxon>
        <taxon>Planctomycetota</taxon>
        <taxon>Planctomycetia</taxon>
        <taxon>Gemmatales</taxon>
        <taxon>Gemmataceae</taxon>
        <taxon>Gemmata</taxon>
    </lineage>
</organism>
<dbReference type="EMBL" id="JAGKQQ010000001">
    <property type="protein sequence ID" value="MBP3957182.1"/>
    <property type="molecule type" value="Genomic_DNA"/>
</dbReference>
<evidence type="ECO:0000256" key="6">
    <source>
        <dbReference type="SAM" id="Phobius"/>
    </source>
</evidence>
<dbReference type="Proteomes" id="UP000676565">
    <property type="component" value="Unassembled WGS sequence"/>
</dbReference>
<dbReference type="InterPro" id="IPR017441">
    <property type="entry name" value="Protein_kinase_ATP_BS"/>
</dbReference>
<dbReference type="SUPFAM" id="SSF56112">
    <property type="entry name" value="Protein kinase-like (PK-like)"/>
    <property type="match status" value="1"/>
</dbReference>
<keyword evidence="8" id="KW-0723">Serine/threonine-protein kinase</keyword>
<dbReference type="InterPro" id="IPR008271">
    <property type="entry name" value="Ser/Thr_kinase_AS"/>
</dbReference>
<keyword evidence="3 8" id="KW-0418">Kinase</keyword>
<evidence type="ECO:0000313" key="8">
    <source>
        <dbReference type="EMBL" id="MBP3957182.1"/>
    </source>
</evidence>
<feature type="transmembrane region" description="Helical" evidence="6">
    <location>
        <begin position="429"/>
        <end position="452"/>
    </location>
</feature>
<feature type="transmembrane region" description="Helical" evidence="6">
    <location>
        <begin position="329"/>
        <end position="349"/>
    </location>
</feature>
<dbReference type="PANTHER" id="PTHR43289:SF6">
    <property type="entry name" value="SERINE_THREONINE-PROTEIN KINASE NEKL-3"/>
    <property type="match status" value="1"/>
</dbReference>
<keyword evidence="6" id="KW-1133">Transmembrane helix</keyword>
<dbReference type="InterPro" id="IPR000719">
    <property type="entry name" value="Prot_kinase_dom"/>
</dbReference>
<evidence type="ECO:0000256" key="2">
    <source>
        <dbReference type="ARBA" id="ARBA00022741"/>
    </source>
</evidence>
<dbReference type="Pfam" id="PF00069">
    <property type="entry name" value="Pkinase"/>
    <property type="match status" value="1"/>
</dbReference>
<dbReference type="CDD" id="cd14014">
    <property type="entry name" value="STKc_PknB_like"/>
    <property type="match status" value="1"/>
</dbReference>
<evidence type="ECO:0000256" key="4">
    <source>
        <dbReference type="ARBA" id="ARBA00022840"/>
    </source>
</evidence>
<dbReference type="RefSeq" id="WP_210656001.1">
    <property type="nucleotide sequence ID" value="NZ_JAGKQQ010000001.1"/>
</dbReference>
<dbReference type="PROSITE" id="PS00108">
    <property type="entry name" value="PROTEIN_KINASE_ST"/>
    <property type="match status" value="1"/>
</dbReference>
<keyword evidence="6" id="KW-0812">Transmembrane</keyword>
<name>A0ABS5BTX8_9BACT</name>
<comment type="caution">
    <text evidence="8">The sequence shown here is derived from an EMBL/GenBank/DDBJ whole genome shotgun (WGS) entry which is preliminary data.</text>
</comment>
<feature type="transmembrane region" description="Helical" evidence="6">
    <location>
        <begin position="458"/>
        <end position="491"/>
    </location>
</feature>
<evidence type="ECO:0000256" key="1">
    <source>
        <dbReference type="ARBA" id="ARBA00022679"/>
    </source>
</evidence>
<protein>
    <submittedName>
        <fullName evidence="8">Serine/threonine protein kinase</fullName>
    </submittedName>
</protein>
<dbReference type="PROSITE" id="PS50011">
    <property type="entry name" value="PROTEIN_KINASE_DOM"/>
    <property type="match status" value="1"/>
</dbReference>
<feature type="binding site" evidence="5">
    <location>
        <position position="67"/>
    </location>
    <ligand>
        <name>ATP</name>
        <dbReference type="ChEBI" id="CHEBI:30616"/>
    </ligand>
</feature>
<sequence length="500" mass="53940">MTPTPDPPARPTAPDGDATIAQVAAPAMLAGAVDVPGYEIISELGRGGMGVVYKVRQISLNRIVALKMLPGGAYAEQHELARFLAEAEAVAAVRHPHVVQVYDFGQCAARPYFAMEYLGGGSLVDLIRKSSRLAPASAATLVEQVARGVQAAHDLGIVHRDIKPQNVLLGDDELPKVTDFGLAKRGGRTDLTQTGAVMGTPHYMAPEQAAGRTKFVGPAADIYALGAILYECLTGRTPFTADDTVSLLVKVVENEPQPVRQFVPSVPRDLEAICLKCLRKEPHARYATAEDLADDLRRFLNGEPVEARTTGVFGKMVGALDRTGKDAEFTGYASVLFGFAIVTLLVDGLQTIVTLDYLPSWVGAITQYIRLALYVAIVWVARRGHVLPRTAAERQLWSITCGYAVACFGGSLALRFSSGWGVNNGVEPMMYQLFATLAALTFFALGSVFWGWCYGFGVLFILLSFLMAAALPFAPLMFGVTWAAILALFGWRLRRLARAT</sequence>
<evidence type="ECO:0000256" key="5">
    <source>
        <dbReference type="PROSITE-ProRule" id="PRU10141"/>
    </source>
</evidence>
<keyword evidence="1" id="KW-0808">Transferase</keyword>
<dbReference type="PROSITE" id="PS00107">
    <property type="entry name" value="PROTEIN_KINASE_ATP"/>
    <property type="match status" value="1"/>
</dbReference>
<keyword evidence="9" id="KW-1185">Reference proteome</keyword>
<keyword evidence="2 5" id="KW-0547">Nucleotide-binding</keyword>
<dbReference type="InterPro" id="IPR011009">
    <property type="entry name" value="Kinase-like_dom_sf"/>
</dbReference>
<dbReference type="GO" id="GO:0004674">
    <property type="term" value="F:protein serine/threonine kinase activity"/>
    <property type="evidence" value="ECO:0007669"/>
    <property type="project" value="UniProtKB-KW"/>
</dbReference>
<dbReference type="Gene3D" id="1.10.510.10">
    <property type="entry name" value="Transferase(Phosphotransferase) domain 1"/>
    <property type="match status" value="1"/>
</dbReference>